<evidence type="ECO:0000313" key="1">
    <source>
        <dbReference type="EMBL" id="TSE35709.1"/>
    </source>
</evidence>
<evidence type="ECO:0000313" key="2">
    <source>
        <dbReference type="Proteomes" id="UP000316388"/>
    </source>
</evidence>
<dbReference type="EMBL" id="VJOO01000024">
    <property type="protein sequence ID" value="TSE35709.1"/>
    <property type="molecule type" value="Genomic_DNA"/>
</dbReference>
<gene>
    <name evidence="1" type="ORF">Tfont_02220</name>
</gene>
<dbReference type="AlphaFoldDB" id="A0A554XIU0"/>
<name>A0A554XIU0_9BURK</name>
<organism evidence="1 2">
    <name type="scientific">Tepidimonas fonticaldi</name>
    <dbReference type="NCBI Taxonomy" id="1101373"/>
    <lineage>
        <taxon>Bacteria</taxon>
        <taxon>Pseudomonadati</taxon>
        <taxon>Pseudomonadota</taxon>
        <taxon>Betaproteobacteria</taxon>
        <taxon>Burkholderiales</taxon>
        <taxon>Tepidimonas</taxon>
    </lineage>
</organism>
<accession>A0A554XIU0</accession>
<proteinExistence type="predicted"/>
<comment type="caution">
    <text evidence="1">The sequence shown here is derived from an EMBL/GenBank/DDBJ whole genome shotgun (WGS) entry which is preliminary data.</text>
</comment>
<sequence length="66" mass="7386">MKLADGESLLLKTYRRALSVVDALSVGQGELLTVTNRDYYFMSKDELARVSLGKHVVAKCRVPADW</sequence>
<protein>
    <submittedName>
        <fullName evidence="1">Uncharacterized protein</fullName>
    </submittedName>
</protein>
<reference evidence="1 2" key="1">
    <citation type="submission" date="2019-07" db="EMBL/GenBank/DDBJ databases">
        <title>Tepidimonas fonticaldi AT-A2 draft genome.</title>
        <authorList>
            <person name="Da Costa M.S."/>
            <person name="Froufe H.J.C."/>
            <person name="Egas C."/>
            <person name="Albuquerque L."/>
        </authorList>
    </citation>
    <scope>NUCLEOTIDE SEQUENCE [LARGE SCALE GENOMIC DNA]</scope>
    <source>
        <strain evidence="1 2">AT-A2</strain>
    </source>
</reference>
<dbReference type="Proteomes" id="UP000316388">
    <property type="component" value="Unassembled WGS sequence"/>
</dbReference>